<dbReference type="GO" id="GO:0046872">
    <property type="term" value="F:metal ion binding"/>
    <property type="evidence" value="ECO:0007669"/>
    <property type="project" value="UniProtKB-KW"/>
</dbReference>
<evidence type="ECO:0000256" key="3">
    <source>
        <dbReference type="PIRSR" id="PIRSR006615-2"/>
    </source>
</evidence>
<protein>
    <recommendedName>
        <fullName evidence="1">Metal-dependent carboxypeptidase</fullName>
        <ecNumber evidence="1">3.4.17.19</ecNumber>
    </recommendedName>
</protein>
<feature type="binding site" evidence="2">
    <location>
        <position position="264"/>
    </location>
    <ligand>
        <name>Zn(2+)</name>
        <dbReference type="ChEBI" id="CHEBI:29105"/>
        <note>catalytic</note>
    </ligand>
</feature>
<name>A0A851GC85_9BACT</name>
<comment type="caution">
    <text evidence="4">The sequence shown here is derived from an EMBL/GenBank/DDBJ whole genome shotgun (WGS) entry which is preliminary data.</text>
</comment>
<dbReference type="GO" id="GO:0004181">
    <property type="term" value="F:metallocarboxypeptidase activity"/>
    <property type="evidence" value="ECO:0007669"/>
    <property type="project" value="UniProtKB-UniRule"/>
</dbReference>
<keyword evidence="1 2" id="KW-0479">Metal-binding</keyword>
<organism evidence="4 5">
    <name type="scientific">Oceaniferula marina</name>
    <dbReference type="NCBI Taxonomy" id="2748318"/>
    <lineage>
        <taxon>Bacteria</taxon>
        <taxon>Pseudomonadati</taxon>
        <taxon>Verrucomicrobiota</taxon>
        <taxon>Verrucomicrobiia</taxon>
        <taxon>Verrucomicrobiales</taxon>
        <taxon>Verrucomicrobiaceae</taxon>
        <taxon>Oceaniferula</taxon>
    </lineage>
</organism>
<dbReference type="RefSeq" id="WP_178931294.1">
    <property type="nucleotide sequence ID" value="NZ_JACBAZ010000001.1"/>
</dbReference>
<reference evidence="4 5" key="1">
    <citation type="submission" date="2020-07" db="EMBL/GenBank/DDBJ databases">
        <title>Roseicoccus Jingziensis gen. nov., sp. nov., isolated from coastal seawater.</title>
        <authorList>
            <person name="Feng X."/>
        </authorList>
    </citation>
    <scope>NUCLEOTIDE SEQUENCE [LARGE SCALE GENOMIC DNA]</scope>
    <source>
        <strain evidence="4 5">N1E253</strain>
    </source>
</reference>
<keyword evidence="1" id="KW-0482">Metalloprotease</keyword>
<feature type="active site" description="Proton donor/acceptor" evidence="3">
    <location>
        <position position="265"/>
    </location>
</feature>
<evidence type="ECO:0000313" key="4">
    <source>
        <dbReference type="EMBL" id="NWK54789.1"/>
    </source>
</evidence>
<dbReference type="SUPFAM" id="SSF55486">
    <property type="entry name" value="Metalloproteases ('zincins'), catalytic domain"/>
    <property type="match status" value="1"/>
</dbReference>
<dbReference type="PROSITE" id="PS52034">
    <property type="entry name" value="PEPTIDASE_M32"/>
    <property type="match status" value="1"/>
</dbReference>
<keyword evidence="5" id="KW-1185">Reference proteome</keyword>
<proteinExistence type="inferred from homology"/>
<dbReference type="PIRSF" id="PIRSF006615">
    <property type="entry name" value="Zn_crbxpep_Taq"/>
    <property type="match status" value="1"/>
</dbReference>
<feature type="binding site" evidence="2">
    <location>
        <position position="294"/>
    </location>
    <ligand>
        <name>Zn(2+)</name>
        <dbReference type="ChEBI" id="CHEBI:29105"/>
        <note>catalytic</note>
    </ligand>
</feature>
<dbReference type="Pfam" id="PF02074">
    <property type="entry name" value="Peptidase_M32"/>
    <property type="match status" value="1"/>
</dbReference>
<dbReference type="PANTHER" id="PTHR34217">
    <property type="entry name" value="METAL-DEPENDENT CARBOXYPEPTIDASE"/>
    <property type="match status" value="1"/>
</dbReference>
<dbReference type="Proteomes" id="UP000557872">
    <property type="component" value="Unassembled WGS sequence"/>
</dbReference>
<evidence type="ECO:0000313" key="5">
    <source>
        <dbReference type="Proteomes" id="UP000557872"/>
    </source>
</evidence>
<comment type="cofactor">
    <cofactor evidence="2">
        <name>Zn(2+)</name>
        <dbReference type="ChEBI" id="CHEBI:29105"/>
    </cofactor>
    <text evidence="2">Binds 1 zinc ion per subunit.</text>
</comment>
<dbReference type="GO" id="GO:0006508">
    <property type="term" value="P:proteolysis"/>
    <property type="evidence" value="ECO:0007669"/>
    <property type="project" value="UniProtKB-UniRule"/>
</dbReference>
<dbReference type="Gene3D" id="1.10.1370.30">
    <property type="match status" value="1"/>
</dbReference>
<sequence>MSATAYQSLCQKSREIALLGNTMGVLGWDQETYMPKGGVQYRAKQLAWLSGKVHELSTSSEFQQDLEAAENGTDGKDLIEAANLREFRHQFNRATKLPQSLVERASEAASLAKVAWAESREKSDFTLFAPHLSILLDIAREKADRWGYEDEPYDALLSNYERAAKTSEVAAMFDSVAPELADIAREAVKRSAETPNLIPDTEYPIEQQQQLNREIAEDIGFDFNKGRIDTTTHPFCTGIGPKDTRLTTRYLLNDFTSSLFGVLHEAGHGLYDQGLPEDQHGLPVGDSSSLGIHESQSRLWENHVGRSRPFWSKWLPRAQEIFPQLSKLDLDGFLTSINRAETSFIRVESDEATYDLHILLRFGIEREILNGSIAVNDIPEAWNSRFEKLMGMTPPNDGQGCLQDIHWAMGGLGYFATYTLGNFNAAQLHHRAMQDQKVASAFNQADFIPLLNWMRTHIHNHGCTYLPQDLIERASGQTTTPQYHIDHLKQRYL</sequence>
<feature type="binding site" evidence="2">
    <location>
        <position position="268"/>
    </location>
    <ligand>
        <name>Zn(2+)</name>
        <dbReference type="ChEBI" id="CHEBI:29105"/>
        <note>catalytic</note>
    </ligand>
</feature>
<comment type="catalytic activity">
    <reaction evidence="1">
        <text>Release of a C-terminal amino acid with broad specificity, except for -Pro.</text>
        <dbReference type="EC" id="3.4.17.19"/>
    </reaction>
</comment>
<evidence type="ECO:0000256" key="1">
    <source>
        <dbReference type="PIRNR" id="PIRNR006615"/>
    </source>
</evidence>
<dbReference type="PRINTS" id="PR00998">
    <property type="entry name" value="CRBOXYPTASET"/>
</dbReference>
<comment type="function">
    <text evidence="1">Broad specificity carboxypetidase that releases amino acids sequentially from the C-terminus, including neutral, aromatic, polar and basic residues.</text>
</comment>
<comment type="similarity">
    <text evidence="1">Belongs to the peptidase M32 family.</text>
</comment>
<dbReference type="PANTHER" id="PTHR34217:SF1">
    <property type="entry name" value="CARBOXYPEPTIDASE 1"/>
    <property type="match status" value="1"/>
</dbReference>
<dbReference type="CDD" id="cd06460">
    <property type="entry name" value="M32_Taq"/>
    <property type="match status" value="1"/>
</dbReference>
<keyword evidence="1 4" id="KW-0121">Carboxypeptidase</keyword>
<accession>A0A851GC85</accession>
<dbReference type="AlphaFoldDB" id="A0A851GC85"/>
<dbReference type="InterPro" id="IPR001333">
    <property type="entry name" value="Peptidase_M32_Taq"/>
</dbReference>
<keyword evidence="2" id="KW-0862">Zinc</keyword>
<keyword evidence="1" id="KW-0645">Protease</keyword>
<keyword evidence="1" id="KW-0378">Hydrolase</keyword>
<dbReference type="EC" id="3.4.17.19" evidence="1"/>
<evidence type="ECO:0000256" key="2">
    <source>
        <dbReference type="PIRSR" id="PIRSR006615-1"/>
    </source>
</evidence>
<dbReference type="EMBL" id="JACBAZ010000001">
    <property type="protein sequence ID" value="NWK54789.1"/>
    <property type="molecule type" value="Genomic_DNA"/>
</dbReference>
<gene>
    <name evidence="4" type="ORF">HW115_04165</name>
</gene>